<gene>
    <name evidence="1" type="ORF">DWB68_11925</name>
</gene>
<protein>
    <submittedName>
        <fullName evidence="1">Uncharacterized protein</fullName>
    </submittedName>
</protein>
<sequence length="123" mass="13724">MDLIDYDVISLTSDGETVPTRRWKQLHVPASPAAGSLVVPSSVCNNPRVVILSVDGDVWETEDNGIRTMEFCVDEADRNVTDLAMNVLAGRVHFDRQEDDEAILRNRGYELRLRPSAPATEEL</sequence>
<evidence type="ECO:0000313" key="1">
    <source>
        <dbReference type="EMBL" id="RII41543.1"/>
    </source>
</evidence>
<reference evidence="1 2" key="1">
    <citation type="submission" date="2018-07" db="EMBL/GenBank/DDBJ databases">
        <title>Arthrobacter sp. nov., isolated from raw cow's milk with high bacterial count.</title>
        <authorList>
            <person name="Hahne J."/>
            <person name="Isele D."/>
            <person name="Lipski A."/>
        </authorList>
    </citation>
    <scope>NUCLEOTIDE SEQUENCE [LARGE SCALE GENOMIC DNA]</scope>
    <source>
        <strain evidence="1 2">JZ R-35</strain>
    </source>
</reference>
<keyword evidence="2" id="KW-1185">Reference proteome</keyword>
<dbReference type="AlphaFoldDB" id="A0A399J7S3"/>
<comment type="caution">
    <text evidence="1">The sequence shown here is derived from an EMBL/GenBank/DDBJ whole genome shotgun (WGS) entry which is preliminary data.</text>
</comment>
<dbReference type="Proteomes" id="UP000265419">
    <property type="component" value="Unassembled WGS sequence"/>
</dbReference>
<organism evidence="1 2">
    <name type="scientific">Galactobacter valiniphilus</name>
    <dbReference type="NCBI Taxonomy" id="2676122"/>
    <lineage>
        <taxon>Bacteria</taxon>
        <taxon>Bacillati</taxon>
        <taxon>Actinomycetota</taxon>
        <taxon>Actinomycetes</taxon>
        <taxon>Micrococcales</taxon>
        <taxon>Micrococcaceae</taxon>
        <taxon>Galactobacter</taxon>
    </lineage>
</organism>
<dbReference type="EMBL" id="QQXK01000025">
    <property type="protein sequence ID" value="RII41543.1"/>
    <property type="molecule type" value="Genomic_DNA"/>
</dbReference>
<evidence type="ECO:0000313" key="2">
    <source>
        <dbReference type="Proteomes" id="UP000265419"/>
    </source>
</evidence>
<name>A0A399J7S3_9MICC</name>
<proteinExistence type="predicted"/>
<accession>A0A399J7S3</accession>